<sequence length="71" mass="8049">MSAKSYCKHTNANNPKSSYRVNNWPTFIDESRDRQPTPFIANCNQIGKLVLPLVLTAIKVAKFSFTVNQFS</sequence>
<evidence type="ECO:0000313" key="2">
    <source>
        <dbReference type="Proteomes" id="UP000256478"/>
    </source>
</evidence>
<gene>
    <name evidence="1" type="ORF">DXX93_16775</name>
</gene>
<dbReference type="AlphaFoldDB" id="A0A3E0TVV8"/>
<evidence type="ECO:0000313" key="1">
    <source>
        <dbReference type="EMBL" id="REL28052.1"/>
    </source>
</evidence>
<dbReference type="EMBL" id="QUOU01000001">
    <property type="protein sequence ID" value="REL28052.1"/>
    <property type="molecule type" value="Genomic_DNA"/>
</dbReference>
<reference evidence="1 2" key="1">
    <citation type="submission" date="2018-08" db="EMBL/GenBank/DDBJ databases">
        <title>Thalassotalea euphylliae genome.</title>
        <authorList>
            <person name="Summers S."/>
            <person name="Rice S.A."/>
            <person name="Freckelton M.L."/>
            <person name="Nedved B.T."/>
            <person name="Hadfield M.G."/>
        </authorList>
    </citation>
    <scope>NUCLEOTIDE SEQUENCE [LARGE SCALE GENOMIC DNA]</scope>
    <source>
        <strain evidence="1 2">H1</strain>
    </source>
</reference>
<accession>A0A3E0TVV8</accession>
<organism evidence="1 2">
    <name type="scientific">Thalassotalea euphylliae</name>
    <dbReference type="NCBI Taxonomy" id="1655234"/>
    <lineage>
        <taxon>Bacteria</taxon>
        <taxon>Pseudomonadati</taxon>
        <taxon>Pseudomonadota</taxon>
        <taxon>Gammaproteobacteria</taxon>
        <taxon>Alteromonadales</taxon>
        <taxon>Colwelliaceae</taxon>
        <taxon>Thalassotalea</taxon>
    </lineage>
</organism>
<dbReference type="Proteomes" id="UP000256478">
    <property type="component" value="Unassembled WGS sequence"/>
</dbReference>
<proteinExistence type="predicted"/>
<name>A0A3E0TVV8_9GAMM</name>
<comment type="caution">
    <text evidence="1">The sequence shown here is derived from an EMBL/GenBank/DDBJ whole genome shotgun (WGS) entry which is preliminary data.</text>
</comment>
<protein>
    <submittedName>
        <fullName evidence="1">Uncharacterized protein</fullName>
    </submittedName>
</protein>